<keyword evidence="3" id="KW-1185">Reference proteome</keyword>
<dbReference type="EMBL" id="CP076133">
    <property type="protein sequence ID" value="QWG04879.1"/>
    <property type="molecule type" value="Genomic_DNA"/>
</dbReference>
<name>A0AAX1NBK4_9BACT</name>
<dbReference type="KEGG" id="fya:KMW28_20865"/>
<evidence type="ECO:0000259" key="1">
    <source>
        <dbReference type="Pfam" id="PF16036"/>
    </source>
</evidence>
<protein>
    <submittedName>
        <fullName evidence="2">Chalcone isomerase family protein</fullName>
    </submittedName>
</protein>
<dbReference type="Pfam" id="PF16036">
    <property type="entry name" value="Chalcone_3"/>
    <property type="match status" value="1"/>
</dbReference>
<evidence type="ECO:0000313" key="2">
    <source>
        <dbReference type="EMBL" id="QWG04879.1"/>
    </source>
</evidence>
<reference evidence="2 3" key="1">
    <citation type="submission" date="2021-05" db="EMBL/GenBank/DDBJ databases">
        <title>Comparative genomic studies on the polysaccharide-degrading batcterial strains of the Flammeovirga genus.</title>
        <authorList>
            <person name="Zewei F."/>
            <person name="Zheng Z."/>
            <person name="Yu L."/>
            <person name="Ruyue G."/>
            <person name="Yanhong M."/>
            <person name="Yuanyuan C."/>
            <person name="Jingyan G."/>
            <person name="Wenjun H."/>
        </authorList>
    </citation>
    <scope>NUCLEOTIDE SEQUENCE [LARGE SCALE GENOMIC DNA]</scope>
    <source>
        <strain evidence="2 3">NBRC:100898</strain>
    </source>
</reference>
<dbReference type="RefSeq" id="WP_169662422.1">
    <property type="nucleotide sequence ID" value="NZ_CP076133.1"/>
</dbReference>
<dbReference type="InterPro" id="IPR016087">
    <property type="entry name" value="Chalcone_isomerase"/>
</dbReference>
<evidence type="ECO:0000313" key="3">
    <source>
        <dbReference type="Proteomes" id="UP000678679"/>
    </source>
</evidence>
<organism evidence="2 3">
    <name type="scientific">Flammeovirga yaeyamensis</name>
    <dbReference type="NCBI Taxonomy" id="367791"/>
    <lineage>
        <taxon>Bacteria</taxon>
        <taxon>Pseudomonadati</taxon>
        <taxon>Bacteroidota</taxon>
        <taxon>Cytophagia</taxon>
        <taxon>Cytophagales</taxon>
        <taxon>Flammeovirgaceae</taxon>
        <taxon>Flammeovirga</taxon>
    </lineage>
</organism>
<dbReference type="SUPFAM" id="SSF54626">
    <property type="entry name" value="Chalcone isomerase"/>
    <property type="match status" value="1"/>
</dbReference>
<keyword evidence="2" id="KW-0413">Isomerase</keyword>
<dbReference type="Proteomes" id="UP000678679">
    <property type="component" value="Chromosome 2"/>
</dbReference>
<sequence>MKTIFIFTFTVFSTLFSLGQTTEISNVTLQNYINVHGKKMELNGAGVRTKYFLPMYVSSLYLQDKSSNPNDVLYNVKHKVVQLDIISDFVTKERIEETVKEGFEYFRNSLEIDDEINMFLGVFKDEVVNGDKFQFVAEDTLCRIIKNNNELLVIDNINFQKALFSIWLGNKPINDDLKEEMLGK</sequence>
<dbReference type="AlphaFoldDB" id="A0AAX1NBK4"/>
<gene>
    <name evidence="2" type="ORF">KMW28_20865</name>
</gene>
<accession>A0AAX1NBK4</accession>
<proteinExistence type="predicted"/>
<dbReference type="GO" id="GO:0016872">
    <property type="term" value="F:intramolecular lyase activity"/>
    <property type="evidence" value="ECO:0007669"/>
    <property type="project" value="InterPro"/>
</dbReference>
<dbReference type="Gene3D" id="3.50.70.10">
    <property type="match status" value="1"/>
</dbReference>
<dbReference type="InterPro" id="IPR016088">
    <property type="entry name" value="Chalcone_isomerase_3-sand"/>
</dbReference>
<dbReference type="InterPro" id="IPR036298">
    <property type="entry name" value="Chalcone_isomerase_sf"/>
</dbReference>
<feature type="domain" description="Chalcone isomerase" evidence="1">
    <location>
        <begin position="22"/>
        <end position="183"/>
    </location>
</feature>